<dbReference type="EMBL" id="ONZQ02000015">
    <property type="protein sequence ID" value="SPO06196.1"/>
    <property type="molecule type" value="Genomic_DNA"/>
</dbReference>
<dbReference type="Gene3D" id="3.40.50.720">
    <property type="entry name" value="NAD(P)-binding Rossmann-like Domain"/>
    <property type="match status" value="1"/>
</dbReference>
<accession>A0AAE8SYS5</accession>
<keyword evidence="3" id="KW-1185">Reference proteome</keyword>
<evidence type="ECO:0000313" key="2">
    <source>
        <dbReference type="EMBL" id="SPO06196.1"/>
    </source>
</evidence>
<protein>
    <submittedName>
        <fullName evidence="2">Related to nucleoside-diphosphate-sugar epimerases</fullName>
    </submittedName>
</protein>
<gene>
    <name evidence="2" type="ORF">DNG_08885</name>
</gene>
<dbReference type="InterPro" id="IPR001509">
    <property type="entry name" value="Epimerase_deHydtase"/>
</dbReference>
<evidence type="ECO:0000259" key="1">
    <source>
        <dbReference type="Pfam" id="PF01370"/>
    </source>
</evidence>
<proteinExistence type="predicted"/>
<dbReference type="PANTHER" id="PTHR43103">
    <property type="entry name" value="NUCLEOSIDE-DIPHOSPHATE-SUGAR EPIMERASE"/>
    <property type="match status" value="1"/>
</dbReference>
<comment type="caution">
    <text evidence="2">The sequence shown here is derived from an EMBL/GenBank/DDBJ whole genome shotgun (WGS) entry which is preliminary data.</text>
</comment>
<dbReference type="Pfam" id="PF01370">
    <property type="entry name" value="Epimerase"/>
    <property type="match status" value="1"/>
</dbReference>
<dbReference type="PANTHER" id="PTHR43103:SF6">
    <property type="entry name" value="PUTATIVE-RELATED"/>
    <property type="match status" value="1"/>
</dbReference>
<sequence>MAQRIVVTGGCGKVGLAVVSHLLDRGHSVLNVDIAHPPGHENQRCHTLKVDLTNGGQVFGALTSHFAPSEPLPQGPPSPPDVVLHLAGYARNLIVTDDECFKTNVSSTYNLLEAACKLGVRKILVASSICVYGVTYAEGDRDFPHFPVDETTELRPTDAYSLSKLCIENIAKAFAERFGVDIYVLRIGAVVAADDYVPAFSSYVSEPSRWKVHGWSYTDIRDLSRMFELAVEKDGLGLQVFNAVNNSNTAGVPTEELLKREAPDTPITRPLQGYEAPITNEKIKSFLGFVESHDWRKYFPVSNR</sequence>
<feature type="domain" description="NAD-dependent epimerase/dehydratase" evidence="1">
    <location>
        <begin position="5"/>
        <end position="194"/>
    </location>
</feature>
<dbReference type="InterPro" id="IPR036291">
    <property type="entry name" value="NAD(P)-bd_dom_sf"/>
</dbReference>
<dbReference type="Proteomes" id="UP001187682">
    <property type="component" value="Unassembled WGS sequence"/>
</dbReference>
<evidence type="ECO:0000313" key="3">
    <source>
        <dbReference type="Proteomes" id="UP001187682"/>
    </source>
</evidence>
<reference evidence="2" key="1">
    <citation type="submission" date="2018-03" db="EMBL/GenBank/DDBJ databases">
        <authorList>
            <person name="Guldener U."/>
        </authorList>
    </citation>
    <scope>NUCLEOTIDE SEQUENCE</scope>
</reference>
<dbReference type="CDD" id="cd08946">
    <property type="entry name" value="SDR_e"/>
    <property type="match status" value="1"/>
</dbReference>
<name>A0AAE8SYS5_9PEZI</name>
<dbReference type="AlphaFoldDB" id="A0AAE8SYS5"/>
<dbReference type="SUPFAM" id="SSF51735">
    <property type="entry name" value="NAD(P)-binding Rossmann-fold domains"/>
    <property type="match status" value="1"/>
</dbReference>
<organism evidence="2 3">
    <name type="scientific">Cephalotrichum gorgonifer</name>
    <dbReference type="NCBI Taxonomy" id="2041049"/>
    <lineage>
        <taxon>Eukaryota</taxon>
        <taxon>Fungi</taxon>
        <taxon>Dikarya</taxon>
        <taxon>Ascomycota</taxon>
        <taxon>Pezizomycotina</taxon>
        <taxon>Sordariomycetes</taxon>
        <taxon>Hypocreomycetidae</taxon>
        <taxon>Microascales</taxon>
        <taxon>Microascaceae</taxon>
        <taxon>Cephalotrichum</taxon>
    </lineage>
</organism>